<dbReference type="Proteomes" id="UP000288805">
    <property type="component" value="Unassembled WGS sequence"/>
</dbReference>
<proteinExistence type="predicted"/>
<dbReference type="Pfam" id="PF00254">
    <property type="entry name" value="FKBP_C"/>
    <property type="match status" value="1"/>
</dbReference>
<evidence type="ECO:0000256" key="3">
    <source>
        <dbReference type="ARBA" id="ARBA00023110"/>
    </source>
</evidence>
<evidence type="ECO:0000313" key="7">
    <source>
        <dbReference type="EMBL" id="RVW82790.1"/>
    </source>
</evidence>
<dbReference type="SUPFAM" id="SSF54534">
    <property type="entry name" value="FKBP-like"/>
    <property type="match status" value="1"/>
</dbReference>
<dbReference type="AlphaFoldDB" id="A0A438HEB3"/>
<evidence type="ECO:0000256" key="4">
    <source>
        <dbReference type="ARBA" id="ARBA00023235"/>
    </source>
</evidence>
<dbReference type="GO" id="GO:0003755">
    <property type="term" value="F:peptidyl-prolyl cis-trans isomerase activity"/>
    <property type="evidence" value="ECO:0007669"/>
    <property type="project" value="UniProtKB-KW"/>
</dbReference>
<sequence length="76" mass="8435">MLEGWVLVFETRTEEINFNVLDVIGGWDEGVMGMQVGEVARLQCSPDYAYGPNGFPAWGIQPNSALVFEIEVLSLQ</sequence>
<dbReference type="PROSITE" id="PS50059">
    <property type="entry name" value="FKBP_PPIASE"/>
    <property type="match status" value="1"/>
</dbReference>
<comment type="caution">
    <text evidence="7">The sequence shown here is derived from an EMBL/GenBank/DDBJ whole genome shotgun (WGS) entry which is preliminary data.</text>
</comment>
<evidence type="ECO:0000256" key="2">
    <source>
        <dbReference type="ARBA" id="ARBA00013194"/>
    </source>
</evidence>
<evidence type="ECO:0000256" key="1">
    <source>
        <dbReference type="ARBA" id="ARBA00000971"/>
    </source>
</evidence>
<organism evidence="7 8">
    <name type="scientific">Vitis vinifera</name>
    <name type="common">Grape</name>
    <dbReference type="NCBI Taxonomy" id="29760"/>
    <lineage>
        <taxon>Eukaryota</taxon>
        <taxon>Viridiplantae</taxon>
        <taxon>Streptophyta</taxon>
        <taxon>Embryophyta</taxon>
        <taxon>Tracheophyta</taxon>
        <taxon>Spermatophyta</taxon>
        <taxon>Magnoliopsida</taxon>
        <taxon>eudicotyledons</taxon>
        <taxon>Gunneridae</taxon>
        <taxon>Pentapetalae</taxon>
        <taxon>rosids</taxon>
        <taxon>Vitales</taxon>
        <taxon>Vitaceae</taxon>
        <taxon>Viteae</taxon>
        <taxon>Vitis</taxon>
    </lineage>
</organism>
<dbReference type="PANTHER" id="PTHR10516">
    <property type="entry name" value="PEPTIDYL-PROLYL CIS-TRANS ISOMERASE"/>
    <property type="match status" value="1"/>
</dbReference>
<dbReference type="Gene3D" id="3.10.50.40">
    <property type="match status" value="1"/>
</dbReference>
<gene>
    <name evidence="7" type="primary">FKBP12_0</name>
    <name evidence="7" type="ORF">CK203_051172</name>
</gene>
<accession>A0A438HEB3</accession>
<dbReference type="EMBL" id="QGNW01000235">
    <property type="protein sequence ID" value="RVW82790.1"/>
    <property type="molecule type" value="Genomic_DNA"/>
</dbReference>
<keyword evidence="4 5" id="KW-0413">Isomerase</keyword>
<comment type="catalytic activity">
    <reaction evidence="1 5">
        <text>[protein]-peptidylproline (omega=180) = [protein]-peptidylproline (omega=0)</text>
        <dbReference type="Rhea" id="RHEA:16237"/>
        <dbReference type="Rhea" id="RHEA-COMP:10747"/>
        <dbReference type="Rhea" id="RHEA-COMP:10748"/>
        <dbReference type="ChEBI" id="CHEBI:83833"/>
        <dbReference type="ChEBI" id="CHEBI:83834"/>
        <dbReference type="EC" id="5.2.1.8"/>
    </reaction>
</comment>
<dbReference type="InterPro" id="IPR046357">
    <property type="entry name" value="PPIase_dom_sf"/>
</dbReference>
<reference evidence="7 8" key="1">
    <citation type="journal article" date="2018" name="PLoS Genet.">
        <title>Population sequencing reveals clonal diversity and ancestral inbreeding in the grapevine cultivar Chardonnay.</title>
        <authorList>
            <person name="Roach M.J."/>
            <person name="Johnson D.L."/>
            <person name="Bohlmann J."/>
            <person name="van Vuuren H.J."/>
            <person name="Jones S.J."/>
            <person name="Pretorius I.S."/>
            <person name="Schmidt S.A."/>
            <person name="Borneman A.R."/>
        </authorList>
    </citation>
    <scope>NUCLEOTIDE SEQUENCE [LARGE SCALE GENOMIC DNA]</scope>
    <source>
        <strain evidence="8">cv. Chardonnay</strain>
        <tissue evidence="7">Leaf</tissue>
    </source>
</reference>
<dbReference type="EC" id="5.2.1.8" evidence="2 5"/>
<feature type="domain" description="PPIase FKBP-type" evidence="6">
    <location>
        <begin position="1"/>
        <end position="76"/>
    </location>
</feature>
<evidence type="ECO:0000259" key="6">
    <source>
        <dbReference type="PROSITE" id="PS50059"/>
    </source>
</evidence>
<evidence type="ECO:0000313" key="8">
    <source>
        <dbReference type="Proteomes" id="UP000288805"/>
    </source>
</evidence>
<evidence type="ECO:0000256" key="5">
    <source>
        <dbReference type="PROSITE-ProRule" id="PRU00277"/>
    </source>
</evidence>
<dbReference type="InterPro" id="IPR001179">
    <property type="entry name" value="PPIase_FKBP_dom"/>
</dbReference>
<name>A0A438HEB3_VITVI</name>
<dbReference type="InterPro" id="IPR050689">
    <property type="entry name" value="FKBP-type_PPIase"/>
</dbReference>
<protein>
    <recommendedName>
        <fullName evidence="2 5">peptidylprolyl isomerase</fullName>
        <ecNumber evidence="2 5">5.2.1.8</ecNumber>
    </recommendedName>
</protein>
<keyword evidence="3 5" id="KW-0697">Rotamase</keyword>
<dbReference type="PANTHER" id="PTHR10516:SF443">
    <property type="entry name" value="FK506-BINDING PROTEIN 59-RELATED"/>
    <property type="match status" value="1"/>
</dbReference>